<feature type="compositionally biased region" description="Low complexity" evidence="2">
    <location>
        <begin position="530"/>
        <end position="544"/>
    </location>
</feature>
<feature type="compositionally biased region" description="Basic and acidic residues" evidence="2">
    <location>
        <begin position="481"/>
        <end position="492"/>
    </location>
</feature>
<proteinExistence type="predicted"/>
<dbReference type="Gene3D" id="3.30.40.10">
    <property type="entry name" value="Zinc/RING finger domain, C3HC4 (zinc finger)"/>
    <property type="match status" value="2"/>
</dbReference>
<feature type="region of interest" description="Disordered" evidence="2">
    <location>
        <begin position="530"/>
        <end position="551"/>
    </location>
</feature>
<evidence type="ECO:0000256" key="1">
    <source>
        <dbReference type="SAM" id="Coils"/>
    </source>
</evidence>
<gene>
    <name evidence="3" type="ORF">PPERSA_09235</name>
</gene>
<keyword evidence="4" id="KW-1185">Reference proteome</keyword>
<dbReference type="EMBL" id="LDAU01000140">
    <property type="protein sequence ID" value="KRX03223.1"/>
    <property type="molecule type" value="Genomic_DNA"/>
</dbReference>
<name>A0A0V0QM52_PSEPJ</name>
<organism evidence="3 4">
    <name type="scientific">Pseudocohnilembus persalinus</name>
    <name type="common">Ciliate</name>
    <dbReference type="NCBI Taxonomy" id="266149"/>
    <lineage>
        <taxon>Eukaryota</taxon>
        <taxon>Sar</taxon>
        <taxon>Alveolata</taxon>
        <taxon>Ciliophora</taxon>
        <taxon>Intramacronucleata</taxon>
        <taxon>Oligohymenophorea</taxon>
        <taxon>Scuticociliatia</taxon>
        <taxon>Philasterida</taxon>
        <taxon>Pseudocohnilembidae</taxon>
        <taxon>Pseudocohnilembus</taxon>
    </lineage>
</organism>
<protein>
    <submittedName>
        <fullName evidence="3">Uncharacterized protein</fullName>
    </submittedName>
</protein>
<reference evidence="3 4" key="1">
    <citation type="journal article" date="2015" name="Sci. Rep.">
        <title>Genome of the facultative scuticociliatosis pathogen Pseudocohnilembus persalinus provides insight into its virulence through horizontal gene transfer.</title>
        <authorList>
            <person name="Xiong J."/>
            <person name="Wang G."/>
            <person name="Cheng J."/>
            <person name="Tian M."/>
            <person name="Pan X."/>
            <person name="Warren A."/>
            <person name="Jiang C."/>
            <person name="Yuan D."/>
            <person name="Miao W."/>
        </authorList>
    </citation>
    <scope>NUCLEOTIDE SEQUENCE [LARGE SCALE GENOMIC DNA]</scope>
    <source>
        <strain evidence="3">36N120E</strain>
    </source>
</reference>
<evidence type="ECO:0000313" key="3">
    <source>
        <dbReference type="EMBL" id="KRX03223.1"/>
    </source>
</evidence>
<dbReference type="AlphaFoldDB" id="A0A0V0QM52"/>
<feature type="coiled-coil region" evidence="1">
    <location>
        <begin position="622"/>
        <end position="652"/>
    </location>
</feature>
<dbReference type="Proteomes" id="UP000054937">
    <property type="component" value="Unassembled WGS sequence"/>
</dbReference>
<comment type="caution">
    <text evidence="3">The sequence shown here is derived from an EMBL/GenBank/DDBJ whole genome shotgun (WGS) entry which is preliminary data.</text>
</comment>
<keyword evidence="1" id="KW-0175">Coiled coil</keyword>
<dbReference type="InParanoid" id="A0A0V0QM52"/>
<feature type="region of interest" description="Disordered" evidence="2">
    <location>
        <begin position="469"/>
        <end position="492"/>
    </location>
</feature>
<sequence>MSGLQTKEFQRQEQRIYHQNNPQKLPVINPVFLTNCLCVKNQESRRIELYYLLSLIANNELKQCPLCFQNIQINHTGEIKYDFNYAMLFSEYFFTYKQLYNFSNQNISFPLQNYKMSMLSKILKDIGQIVSLYKKNEQYIQSQIDFNQRAICPFSKKRLYIPVKLNSCKNHQYYDLVYILDALTNQKIQHIICKDCNYNSGCIQAFNKEDLKNLFIDENYMNALKQYPIYQTNIQEKEYTFIYKNEFNLNESMIYSINQNCQQIYDNSLNENTDQNFIDQNNQQNQKVKEINIFFLSEKKQKFPIQTPVRCKNCFKNNQMQCQDLMYIVSLIIYPVRGINCNHATCYDLETLIEKNIQKCFEDNCNEQLTINDIRIDELIQNLLTINADKNEEFYYDLQNNEKIFMEPQQTPRNSINFNNNLVSSLNFANQNNNGSQILDKNQPIQNYAKSLIVQRGGQSSPKNNRQQIFKMNQRGKSNQKKNDDMKNSRETNKLNQQLNQIKINGTLNENQRQNQNGNYRLYSSQINQNNQNQNYNQPSQPNPKTQNYMNQNSQDIYGFQPQQNQKGVNSPQRTSQKYQQNHDYLQNYQNQKSQNILRQLSQTTPLNDQQLKLKQLQAQQYQDKESELIKKQQLQRQQQEEFERNQKIKEKEVLQIVSDCIKEQLKNFSIEKHAEIKRKIIQQLEQNIN</sequence>
<dbReference type="InterPro" id="IPR013083">
    <property type="entry name" value="Znf_RING/FYVE/PHD"/>
</dbReference>
<evidence type="ECO:0000256" key="2">
    <source>
        <dbReference type="SAM" id="MobiDB-lite"/>
    </source>
</evidence>
<evidence type="ECO:0000313" key="4">
    <source>
        <dbReference type="Proteomes" id="UP000054937"/>
    </source>
</evidence>
<dbReference type="OrthoDB" id="5875376at2759"/>
<accession>A0A0V0QM52</accession>